<proteinExistence type="predicted"/>
<dbReference type="HOGENOM" id="CLU_067855_0_0_1"/>
<dbReference type="AlphaFoldDB" id="A0A0D2F4D5"/>
<feature type="region of interest" description="Disordered" evidence="1">
    <location>
        <begin position="77"/>
        <end position="107"/>
    </location>
</feature>
<reference evidence="2 3" key="1">
    <citation type="submission" date="2015-01" db="EMBL/GenBank/DDBJ databases">
        <title>The Genome Sequence of Exophiala xenobiotica CBS118157.</title>
        <authorList>
            <consortium name="The Broad Institute Genomics Platform"/>
            <person name="Cuomo C."/>
            <person name="de Hoog S."/>
            <person name="Gorbushina A."/>
            <person name="Stielow B."/>
            <person name="Teixiera M."/>
            <person name="Abouelleil A."/>
            <person name="Chapman S.B."/>
            <person name="Priest M."/>
            <person name="Young S.K."/>
            <person name="Wortman J."/>
            <person name="Nusbaum C."/>
            <person name="Birren B."/>
        </authorList>
    </citation>
    <scope>NUCLEOTIDE SEQUENCE [LARGE SCALE GENOMIC DNA]</scope>
    <source>
        <strain evidence="2 3">CBS 118157</strain>
    </source>
</reference>
<organism evidence="2 3">
    <name type="scientific">Exophiala xenobiotica</name>
    <dbReference type="NCBI Taxonomy" id="348802"/>
    <lineage>
        <taxon>Eukaryota</taxon>
        <taxon>Fungi</taxon>
        <taxon>Dikarya</taxon>
        <taxon>Ascomycota</taxon>
        <taxon>Pezizomycotina</taxon>
        <taxon>Eurotiomycetes</taxon>
        <taxon>Chaetothyriomycetidae</taxon>
        <taxon>Chaetothyriales</taxon>
        <taxon>Herpotrichiellaceae</taxon>
        <taxon>Exophiala</taxon>
    </lineage>
</organism>
<feature type="region of interest" description="Disordered" evidence="1">
    <location>
        <begin position="249"/>
        <end position="351"/>
    </location>
</feature>
<gene>
    <name evidence="2" type="ORF">PV05_07111</name>
</gene>
<keyword evidence="3" id="KW-1185">Reference proteome</keyword>
<accession>A0A0D2F4D5</accession>
<dbReference type="GeneID" id="25329019"/>
<evidence type="ECO:0000313" key="3">
    <source>
        <dbReference type="Proteomes" id="UP000054342"/>
    </source>
</evidence>
<feature type="compositionally biased region" description="Basic and acidic residues" evidence="1">
    <location>
        <begin position="324"/>
        <end position="342"/>
    </location>
</feature>
<evidence type="ECO:0000313" key="2">
    <source>
        <dbReference type="EMBL" id="KIW54774.1"/>
    </source>
</evidence>
<name>A0A0D2F4D5_9EURO</name>
<dbReference type="OrthoDB" id="4158987at2759"/>
<dbReference type="RefSeq" id="XP_013315358.1">
    <property type="nucleotide sequence ID" value="XM_013459904.1"/>
</dbReference>
<evidence type="ECO:0000256" key="1">
    <source>
        <dbReference type="SAM" id="MobiDB-lite"/>
    </source>
</evidence>
<dbReference type="EMBL" id="KN847320">
    <property type="protein sequence ID" value="KIW54774.1"/>
    <property type="molecule type" value="Genomic_DNA"/>
</dbReference>
<sequence>MLIGEPTCKGVDQGQLNDDVVSSSTLYYRILTWTILQRYLEYITIHVLGPRYLLVIHASIAFGVPASTRMETIKSALGGGGNGADGDAPGDVQLPGGKDGGDGDMPSREEMLKTIESLQKAQKAQTTANNLKSKAMAMTNSTQREKMLKEAFDKEMEAHGHSKMAKRLQSGTWQGLGFGGGIGAASGLGLGAGVGTVLGAILAVPSTGLGMLVGSGVGAIHGPWVKLGGGKEEPFEDADPEKVVDALEEERMQQQQQQQGGAGGGQGQPQSQPQSTETGEKARRKPPKLEVRSKKNAETETGAGRGRQQPDAASDKGAVNVKEGVSEESKPRRKPPKLEIRSGKAGSTAKA</sequence>
<protein>
    <submittedName>
        <fullName evidence="2">Uncharacterized protein</fullName>
    </submittedName>
</protein>
<dbReference type="STRING" id="348802.A0A0D2F4D5"/>
<dbReference type="Proteomes" id="UP000054342">
    <property type="component" value="Unassembled WGS sequence"/>
</dbReference>
<feature type="compositionally biased region" description="Basic and acidic residues" evidence="1">
    <location>
        <begin position="287"/>
        <end position="298"/>
    </location>
</feature>